<evidence type="ECO:0000313" key="4">
    <source>
        <dbReference type="Proteomes" id="UP000694580"/>
    </source>
</evidence>
<evidence type="ECO:0000256" key="1">
    <source>
        <dbReference type="SAM" id="MobiDB-lite"/>
    </source>
</evidence>
<dbReference type="GO" id="GO:0010369">
    <property type="term" value="C:chromocenter"/>
    <property type="evidence" value="ECO:0007669"/>
    <property type="project" value="TreeGrafter"/>
</dbReference>
<evidence type="ECO:0000259" key="2">
    <source>
        <dbReference type="PROSITE" id="PS50982"/>
    </source>
</evidence>
<feature type="region of interest" description="Disordered" evidence="1">
    <location>
        <begin position="503"/>
        <end position="608"/>
    </location>
</feature>
<feature type="compositionally biased region" description="Low complexity" evidence="1">
    <location>
        <begin position="541"/>
        <end position="567"/>
    </location>
</feature>
<dbReference type="GO" id="GO:0005634">
    <property type="term" value="C:nucleus"/>
    <property type="evidence" value="ECO:0007669"/>
    <property type="project" value="TreeGrafter"/>
</dbReference>
<dbReference type="GeneID" id="114801324"/>
<feature type="region of interest" description="Disordered" evidence="1">
    <location>
        <begin position="724"/>
        <end position="784"/>
    </location>
</feature>
<feature type="compositionally biased region" description="Low complexity" evidence="1">
    <location>
        <begin position="440"/>
        <end position="464"/>
    </location>
</feature>
<evidence type="ECO:0000313" key="3">
    <source>
        <dbReference type="Ensembl" id="ENSDCDP00010062328.1"/>
    </source>
</evidence>
<feature type="compositionally biased region" description="Low complexity" evidence="1">
    <location>
        <begin position="276"/>
        <end position="287"/>
    </location>
</feature>
<feature type="region of interest" description="Disordered" evidence="1">
    <location>
        <begin position="1172"/>
        <end position="1200"/>
    </location>
</feature>
<feature type="compositionally biased region" description="Low complexity" evidence="1">
    <location>
        <begin position="323"/>
        <end position="334"/>
    </location>
</feature>
<proteinExistence type="predicted"/>
<dbReference type="InterPro" id="IPR001739">
    <property type="entry name" value="Methyl_CpG_DNA-bd"/>
</dbReference>
<protein>
    <recommendedName>
        <fullName evidence="2">MBD domain-containing protein</fullName>
    </recommendedName>
</protein>
<feature type="compositionally biased region" description="Polar residues" evidence="1">
    <location>
        <begin position="568"/>
        <end position="579"/>
    </location>
</feature>
<name>A0AAY4EY19_9TELE</name>
<gene>
    <name evidence="3" type="primary">MBD6</name>
</gene>
<feature type="compositionally biased region" description="Polar residues" evidence="1">
    <location>
        <begin position="419"/>
        <end position="428"/>
    </location>
</feature>
<accession>A0AAY4EY19</accession>
<dbReference type="RefSeq" id="XP_028855288.1">
    <property type="nucleotide sequence ID" value="XM_028999455.1"/>
</dbReference>
<dbReference type="SUPFAM" id="SSF54171">
    <property type="entry name" value="DNA-binding domain"/>
    <property type="match status" value="1"/>
</dbReference>
<dbReference type="InterPro" id="IPR016177">
    <property type="entry name" value="DNA-bd_dom_sf"/>
</dbReference>
<feature type="domain" description="MBD" evidence="2">
    <location>
        <begin position="12"/>
        <end position="82"/>
    </location>
</feature>
<feature type="compositionally biased region" description="Polar residues" evidence="1">
    <location>
        <begin position="1183"/>
        <end position="1192"/>
    </location>
</feature>
<reference evidence="3" key="2">
    <citation type="submission" date="2025-08" db="UniProtKB">
        <authorList>
            <consortium name="Ensembl"/>
        </authorList>
    </citation>
    <scope>IDENTIFICATION</scope>
</reference>
<feature type="compositionally biased region" description="Polar residues" evidence="1">
    <location>
        <begin position="739"/>
        <end position="748"/>
    </location>
</feature>
<dbReference type="GeneTree" id="ENSGT00530000064137"/>
<dbReference type="Ensembl" id="ENSDCDT00010073122.1">
    <property type="protein sequence ID" value="ENSDCDP00010062328.1"/>
    <property type="gene ID" value="ENSDCDG00010034240.1"/>
</dbReference>
<feature type="region of interest" description="Disordered" evidence="1">
    <location>
        <begin position="833"/>
        <end position="853"/>
    </location>
</feature>
<dbReference type="RefSeq" id="XP_028855286.1">
    <property type="nucleotide sequence ID" value="XM_028999453.1"/>
</dbReference>
<sequence length="1427" mass="148977">MTGGSECAGGDNDGVPTLTAQVPVGWQRKVEDGAVSYVSPSGTVLSSVEEVRAYLLSDSTCKCGLECPLVVHKVFNFDPVAAVRPQKQQSGKAEEDMTKLCNHRRKVVAMAALCRSMQVSQLPLHGTGNVFGSSEVREQRGGMSVVREDGSHCTYSVQPRLSAQPKPSGNFPLPAPPTLLHNGSLPHSNSILPPDPTLVSRHTAPLSPGCSTIGYGKPQWYPRPATPQSIIQRPPHTPGSPSASKPQIYPLDASLSSPVVTARVGQHHQQGGRVTSPSPLSLCPSPSRTFDSTSPHQRSRHSSASSTLSEQGVGYPMGPKQSPLPSSTPCLSPKVPLPPVSPRSRLEGMLQHFKDCSNSGSGNTNSTAPQFHNAQSNQSNFQVPQNLAPFPCDRKNGPVGSPGGTGGFLGVPLGPLPNQPKTQQHVTSFPASSLLSAAAKAQMANQKMQASGGTPDTGGVPPTGADKELKQPKVLISTLNSSLNPPSARPLPVINFLLPYSSPSHTQTSSSTLPVSLTTEKMSRRKRQRRSPTVLSMLKESQLNSLSCSSSTSTSPSSSPRTPLLSPQPESHQPNQRCTSSLQPQPSPPKQADTEEPKRSLPHPPSQPLSALLQLLSMQNAQASAQAPAGSAPPLSIRHASAQHSLLGLAVPQSPLEDQAQAFSLIALPEEMDCPSPALKSDAHSVLNLSRHRSSATSAGPQQDVDHQVLSILDRLSPLALVEKGCGSKPGDGAHDDTGYTSGQSQEAEGSVVALEPEEPTEPRHLTPCAPESDLALPSGPVDATSPLQLAESFPFMNQDQLLQLLSVNSGLPSLLPPFLGSLPMGLWAGAQQTTPSTTQQQPPQQTGLISPSSHLNILPSVLGAQGDFPVNLISLLNPAATVPMQNQAGDPGEKPGLQALLMASLLMGQQQAATMLPLPGLGHLNLDIPLQQQQQSPQQPHFPPLPDALSLEKTPGLLDALLTGPGILEALQGLVATGDGSLPATQSLLLSAPLPHPAFLSLNPALLAATLGPADPLSAPQLPSPAHTQGMISTPPSSTSVSCSPLMPSAVADEVGSLVSITDQDKSSAQTPPLLPALFPPGLIGDLAALGNISGLHSLLGAGPLLLPQVAAPTLGMPLPQGQGTLNPLACLVNSLQLNMGPTLTVGDKPLGLNEPTNPPQEEDIPLSQLAQDSVPNPGHVQESQPQQREGSSGGLFDPYGSFMDTIYTSFLQVSGKESEGGASSSPLSYPTDLPTLMAQTSAPPSLSPRRACSIHNPDLSRLSMEAAQSPARGTPKLSEDPSSTPPPSKPGGSEGHIEPPLPPSFLEEAKTEGVYSNGLALGAANPGMQVEEDDGGEEKPRPLGYLSPRNNSEAVEDGLAGKEAVPGKVPAVRAGPRRGRKRKQVLERVPDGPGDTDSIIEEPHVTTALPKSVRSTRGKRRRVLT</sequence>
<feature type="region of interest" description="Disordered" evidence="1">
    <location>
        <begin position="1218"/>
        <end position="1427"/>
    </location>
</feature>
<feature type="compositionally biased region" description="Low complexity" evidence="1">
    <location>
        <begin position="503"/>
        <end position="519"/>
    </location>
</feature>
<keyword evidence="4" id="KW-1185">Reference proteome</keyword>
<feature type="compositionally biased region" description="Basic residues" evidence="1">
    <location>
        <begin position="1416"/>
        <end position="1427"/>
    </location>
</feature>
<dbReference type="GO" id="GO:0003682">
    <property type="term" value="F:chromatin binding"/>
    <property type="evidence" value="ECO:0007669"/>
    <property type="project" value="TreeGrafter"/>
</dbReference>
<dbReference type="RefSeq" id="XP_028855285.1">
    <property type="nucleotide sequence ID" value="XM_028999452.1"/>
</dbReference>
<feature type="compositionally biased region" description="Low complexity" evidence="1">
    <location>
        <begin position="833"/>
        <end position="847"/>
    </location>
</feature>
<dbReference type="GO" id="GO:0003677">
    <property type="term" value="F:DNA binding"/>
    <property type="evidence" value="ECO:0007669"/>
    <property type="project" value="InterPro"/>
</dbReference>
<dbReference type="PANTHER" id="PTHR16112">
    <property type="entry name" value="METHYL-CPG BINDING PROTEIN, DROSOPHILA"/>
    <property type="match status" value="1"/>
</dbReference>
<organism evidence="3 4">
    <name type="scientific">Denticeps clupeoides</name>
    <name type="common">denticle herring</name>
    <dbReference type="NCBI Taxonomy" id="299321"/>
    <lineage>
        <taxon>Eukaryota</taxon>
        <taxon>Metazoa</taxon>
        <taxon>Chordata</taxon>
        <taxon>Craniata</taxon>
        <taxon>Vertebrata</taxon>
        <taxon>Euteleostomi</taxon>
        <taxon>Actinopterygii</taxon>
        <taxon>Neopterygii</taxon>
        <taxon>Teleostei</taxon>
        <taxon>Clupei</taxon>
        <taxon>Clupeiformes</taxon>
        <taxon>Denticipitoidei</taxon>
        <taxon>Denticipitidae</taxon>
        <taxon>Denticeps</taxon>
    </lineage>
</organism>
<dbReference type="SMART" id="SM00391">
    <property type="entry name" value="MBD"/>
    <property type="match status" value="1"/>
</dbReference>
<feature type="region of interest" description="Disordered" evidence="1">
    <location>
        <begin position="393"/>
        <end position="428"/>
    </location>
</feature>
<feature type="region of interest" description="Disordered" evidence="1">
    <location>
        <begin position="440"/>
        <end position="468"/>
    </location>
</feature>
<dbReference type="Proteomes" id="UP000694580">
    <property type="component" value="Chromosome 12"/>
</dbReference>
<reference evidence="3" key="3">
    <citation type="submission" date="2025-09" db="UniProtKB">
        <authorList>
            <consortium name="Ensembl"/>
        </authorList>
    </citation>
    <scope>IDENTIFICATION</scope>
</reference>
<feature type="compositionally biased region" description="Gly residues" evidence="1">
    <location>
        <begin position="400"/>
        <end position="409"/>
    </location>
</feature>
<reference evidence="3 4" key="1">
    <citation type="submission" date="2020-06" db="EMBL/GenBank/DDBJ databases">
        <authorList>
            <consortium name="Wellcome Sanger Institute Data Sharing"/>
        </authorList>
    </citation>
    <scope>NUCLEOTIDE SEQUENCE [LARGE SCALE GENOMIC DNA]</scope>
</reference>
<feature type="region of interest" description="Disordered" evidence="1">
    <location>
        <begin position="202"/>
        <end position="336"/>
    </location>
</feature>
<dbReference type="PROSITE" id="PS50982">
    <property type="entry name" value="MBD"/>
    <property type="match status" value="1"/>
</dbReference>
<dbReference type="RefSeq" id="XP_028855287.1">
    <property type="nucleotide sequence ID" value="XM_028999454.1"/>
</dbReference>
<dbReference type="PANTHER" id="PTHR16112:SF17">
    <property type="entry name" value="METHYL-CPG-BINDING DOMAIN PROTEIN 6"/>
    <property type="match status" value="1"/>
</dbReference>